<gene>
    <name evidence="1" type="ORF">KP78_37660</name>
</gene>
<comment type="caution">
    <text evidence="1">The sequence shown here is derived from an EMBL/GenBank/DDBJ whole genome shotgun (WGS) entry which is preliminary data.</text>
</comment>
<accession>A0A0C2V4I5</accession>
<organism evidence="1 2">
    <name type="scientific">Jeotgalibacillus soli</name>
    <dbReference type="NCBI Taxonomy" id="889306"/>
    <lineage>
        <taxon>Bacteria</taxon>
        <taxon>Bacillati</taxon>
        <taxon>Bacillota</taxon>
        <taxon>Bacilli</taxon>
        <taxon>Bacillales</taxon>
        <taxon>Caryophanaceae</taxon>
        <taxon>Jeotgalibacillus</taxon>
    </lineage>
</organism>
<reference evidence="1 2" key="1">
    <citation type="submission" date="2015-01" db="EMBL/GenBank/DDBJ databases">
        <title>Genome sequencing of Jeotgalibacillus soli.</title>
        <authorList>
            <person name="Goh K.M."/>
            <person name="Chan K.-G."/>
            <person name="Yaakop A.S."/>
            <person name="Ee R."/>
            <person name="Gan H.M."/>
            <person name="Chan C.S."/>
        </authorList>
    </citation>
    <scope>NUCLEOTIDE SEQUENCE [LARGE SCALE GENOMIC DNA]</scope>
    <source>
        <strain evidence="1 2">P9</strain>
    </source>
</reference>
<evidence type="ECO:0000313" key="2">
    <source>
        <dbReference type="Proteomes" id="UP000031938"/>
    </source>
</evidence>
<keyword evidence="2" id="KW-1185">Reference proteome</keyword>
<evidence type="ECO:0000313" key="1">
    <source>
        <dbReference type="EMBL" id="KIL43942.1"/>
    </source>
</evidence>
<name>A0A0C2V4I5_9BACL</name>
<protein>
    <submittedName>
        <fullName evidence="1">Uncharacterized protein</fullName>
    </submittedName>
</protein>
<sequence length="126" mass="14992">MFHTRKTTQNEIEFISIEDFVPEGHVLRIIDKHIDFSFILEKSSSLLFREQWPSFLRSPNPFQNDVHWVLIWHSLRTTIRKRNSNQRGLTLVSWFTLVRPCSPSLDHQLESSSSISEHDDLPRHLR</sequence>
<dbReference type="AlphaFoldDB" id="A0A0C2V4I5"/>
<dbReference type="STRING" id="889306.KP78_37660"/>
<proteinExistence type="predicted"/>
<dbReference type="Proteomes" id="UP000031938">
    <property type="component" value="Unassembled WGS sequence"/>
</dbReference>
<dbReference type="EMBL" id="JXRP01000020">
    <property type="protein sequence ID" value="KIL43942.1"/>
    <property type="molecule type" value="Genomic_DNA"/>
</dbReference>